<dbReference type="EMBL" id="AP017928">
    <property type="protein sequence ID" value="BBA34987.1"/>
    <property type="molecule type" value="Genomic_DNA"/>
</dbReference>
<dbReference type="Proteomes" id="UP000266313">
    <property type="component" value="Chromosome"/>
</dbReference>
<proteinExistence type="predicted"/>
<dbReference type="RefSeq" id="WP_119630271.1">
    <property type="nucleotide sequence ID" value="NZ_AP017928.1"/>
</dbReference>
<dbReference type="Gene3D" id="2.40.320.10">
    <property type="entry name" value="Hypothetical Protein Pfu-838710-001"/>
    <property type="match status" value="1"/>
</dbReference>
<accession>A0A250KTP4</accession>
<dbReference type="SMART" id="SM01118">
    <property type="entry name" value="CYTH"/>
    <property type="match status" value="1"/>
</dbReference>
<dbReference type="PANTHER" id="PTHR40114">
    <property type="entry name" value="SLR0698 PROTEIN"/>
    <property type="match status" value="1"/>
</dbReference>
<protein>
    <recommendedName>
        <fullName evidence="2">CYTH domain-containing protein</fullName>
    </recommendedName>
</protein>
<evidence type="ECO:0000313" key="4">
    <source>
        <dbReference type="Proteomes" id="UP000266313"/>
    </source>
</evidence>
<dbReference type="InterPro" id="IPR012042">
    <property type="entry name" value="NeuTTM/CthTTM-like"/>
</dbReference>
<evidence type="ECO:0000313" key="3">
    <source>
        <dbReference type="EMBL" id="BBA34987.1"/>
    </source>
</evidence>
<dbReference type="SUPFAM" id="SSF55154">
    <property type="entry name" value="CYTH-like phosphatases"/>
    <property type="match status" value="1"/>
</dbReference>
<evidence type="ECO:0000256" key="1">
    <source>
        <dbReference type="PIRSR" id="PIRSR016487-1"/>
    </source>
</evidence>
<feature type="domain" description="CYTH" evidence="2">
    <location>
        <begin position="2"/>
        <end position="149"/>
    </location>
</feature>
<dbReference type="KEGG" id="mmai:sS8_3044"/>
<reference evidence="3 4" key="1">
    <citation type="submission" date="2016-12" db="EMBL/GenBank/DDBJ databases">
        <title>Genome sequencing of Methylocaldum marinum.</title>
        <authorList>
            <person name="Takeuchi M."/>
            <person name="Kamagata Y."/>
            <person name="Hiraoka S."/>
            <person name="Oshima K."/>
            <person name="Hattori M."/>
            <person name="Iwasaki W."/>
        </authorList>
    </citation>
    <scope>NUCLEOTIDE SEQUENCE [LARGE SCALE GENOMIC DNA]</scope>
    <source>
        <strain evidence="3 4">S8</strain>
    </source>
</reference>
<evidence type="ECO:0000259" key="2">
    <source>
        <dbReference type="PROSITE" id="PS51707"/>
    </source>
</evidence>
<gene>
    <name evidence="3" type="ORF">sS8_3044</name>
</gene>
<sequence length="156" mass="18269">MALEIERKFLVLDDSWRESVRDSAYFRQGYLNHEIDCSVRVRTCGDRAWLNIKSVTVGTERLEFEYEIPLDDAHTMLNSLSRKPLIEKTRYFVEVGPHTWEIDVFEGDNAGLVVAEIELEKPDEIFEKPGWAGEEVTYDPRYYNTSLAATPYNRWQ</sequence>
<dbReference type="CDD" id="cd07891">
    <property type="entry name" value="CYTH-like_CthTTM-like_1"/>
    <property type="match status" value="1"/>
</dbReference>
<feature type="active site" description="Proton acceptor" evidence="1">
    <location>
        <position position="30"/>
    </location>
</feature>
<dbReference type="InterPro" id="IPR023577">
    <property type="entry name" value="CYTH_domain"/>
</dbReference>
<dbReference type="PROSITE" id="PS51707">
    <property type="entry name" value="CYTH"/>
    <property type="match status" value="1"/>
</dbReference>
<dbReference type="AlphaFoldDB" id="A0A250KTP4"/>
<dbReference type="PIRSF" id="PIRSF016487">
    <property type="entry name" value="CYTH_UCP016487"/>
    <property type="match status" value="1"/>
</dbReference>
<dbReference type="OrthoDB" id="9805588at2"/>
<dbReference type="PANTHER" id="PTHR40114:SF1">
    <property type="entry name" value="SLR0698 PROTEIN"/>
    <property type="match status" value="1"/>
</dbReference>
<keyword evidence="4" id="KW-1185">Reference proteome</keyword>
<organism evidence="3 4">
    <name type="scientific">Methylocaldum marinum</name>
    <dbReference type="NCBI Taxonomy" id="1432792"/>
    <lineage>
        <taxon>Bacteria</taxon>
        <taxon>Pseudomonadati</taxon>
        <taxon>Pseudomonadota</taxon>
        <taxon>Gammaproteobacteria</taxon>
        <taxon>Methylococcales</taxon>
        <taxon>Methylococcaceae</taxon>
        <taxon>Methylocaldum</taxon>
    </lineage>
</organism>
<dbReference type="Pfam" id="PF01928">
    <property type="entry name" value="CYTH"/>
    <property type="match status" value="1"/>
</dbReference>
<name>A0A250KTP4_9GAMM</name>
<dbReference type="InterPro" id="IPR033469">
    <property type="entry name" value="CYTH-like_dom_sf"/>
</dbReference>